<feature type="domain" description="Initiator Rep protein WH1" evidence="1">
    <location>
        <begin position="11"/>
        <end position="162"/>
    </location>
</feature>
<geneLocation type="plasmid" evidence="2">
    <name>pRGRH0266</name>
</geneLocation>
<dbReference type="AlphaFoldDB" id="A0A0H5PXL6"/>
<dbReference type="Gene3D" id="1.10.10.10">
    <property type="entry name" value="Winged helix-like DNA-binding domain superfamily/Winged helix DNA-binding domain"/>
    <property type="match status" value="2"/>
</dbReference>
<reference evidence="2" key="1">
    <citation type="submission" date="2015-06" db="EMBL/GenBank/DDBJ databases">
        <authorList>
            <person name="Joergensen T."/>
        </authorList>
    </citation>
    <scope>NUCLEOTIDE SEQUENCE</scope>
    <source>
        <plasmid evidence="2">pRGRH0266</plasmid>
    </source>
</reference>
<dbReference type="InterPro" id="IPR000525">
    <property type="entry name" value="Initiator_Rep_WH1"/>
</dbReference>
<dbReference type="InterPro" id="IPR036390">
    <property type="entry name" value="WH_DNA-bd_sf"/>
</dbReference>
<accession>A0A0H5PXL6</accession>
<dbReference type="EMBL" id="LN852938">
    <property type="protein sequence ID" value="CRY94491.1"/>
    <property type="molecule type" value="Genomic_DNA"/>
</dbReference>
<dbReference type="Pfam" id="PF01051">
    <property type="entry name" value="Rep3_N"/>
    <property type="match status" value="1"/>
</dbReference>
<evidence type="ECO:0000259" key="1">
    <source>
        <dbReference type="Pfam" id="PF01051"/>
    </source>
</evidence>
<organism evidence="2">
    <name type="scientific">uncultured prokaryote</name>
    <dbReference type="NCBI Taxonomy" id="198431"/>
    <lineage>
        <taxon>unclassified sequences</taxon>
        <taxon>environmental samples</taxon>
    </lineage>
</organism>
<dbReference type="Pfam" id="PF21205">
    <property type="entry name" value="Rep3_C"/>
    <property type="match status" value="1"/>
</dbReference>
<keyword evidence="2" id="KW-0614">Plasmid</keyword>
<proteinExistence type="predicted"/>
<reference evidence="2" key="2">
    <citation type="submission" date="2015-07" db="EMBL/GenBank/DDBJ databases">
        <title>Plasmids, circular viruses and viroids from rat gut.</title>
        <authorList>
            <person name="Jorgensen T.J."/>
            <person name="Hansen M.A."/>
            <person name="Xu Z."/>
            <person name="Tabak M.A."/>
            <person name="Sorensen S.J."/>
            <person name="Hansen L.H."/>
        </authorList>
    </citation>
    <scope>NUCLEOTIDE SEQUENCE</scope>
    <source>
        <plasmid evidence="2">pRGRH0266</plasmid>
    </source>
</reference>
<dbReference type="GO" id="GO:0006270">
    <property type="term" value="P:DNA replication initiation"/>
    <property type="evidence" value="ECO:0007669"/>
    <property type="project" value="InterPro"/>
</dbReference>
<evidence type="ECO:0000313" key="2">
    <source>
        <dbReference type="EMBL" id="CRY94491.1"/>
    </source>
</evidence>
<dbReference type="GO" id="GO:0003887">
    <property type="term" value="F:DNA-directed DNA polymerase activity"/>
    <property type="evidence" value="ECO:0007669"/>
    <property type="project" value="InterPro"/>
</dbReference>
<name>A0A0H5PXL6_9ZZZZ</name>
<dbReference type="SUPFAM" id="SSF46785">
    <property type="entry name" value="Winged helix' DNA-binding domain"/>
    <property type="match status" value="2"/>
</dbReference>
<dbReference type="InterPro" id="IPR036388">
    <property type="entry name" value="WH-like_DNA-bd_sf"/>
</dbReference>
<protein>
    <recommendedName>
        <fullName evidence="1">Initiator Rep protein WH1 domain-containing protein</fullName>
    </recommendedName>
</protein>
<sequence length="339" mass="39273">MARIKKNNKDVFQSYILTVAKYDFSTYEKRILYRLVEMAQKDVPQPLRDNMRKVEPSNCGVNITMPVADILKDETDKNYTKAIAAFKGLVEKTIEYSDKETWLCTSIIEHPEIEKGSGIAKFHIYKPVWECILDFSKGYRKYELATAMSFKSVYSMRMYELMSGQTAPLYQSFEELKERFKLKGKYKIVSMFIERCLEPARKELDESSPYSFTYEAAKVKSRGRNGEKIVGFTFYPRFNMKNRDEELYKKELNAKIGNITGRFGMLDKNVSDYLLYNLNVPKESINSNKEVFLQAQNVFPDLVSVLAEIGPKMREKGKPIGYLINTLKGKIADAMSKKK</sequence>